<dbReference type="Gene3D" id="2.40.10.10">
    <property type="entry name" value="Trypsin-like serine proteases"/>
    <property type="match status" value="2"/>
</dbReference>
<protein>
    <submittedName>
        <fullName evidence="4">Trypsin-like peptidase domain-containing protein</fullName>
    </submittedName>
</protein>
<feature type="compositionally biased region" description="Low complexity" evidence="2">
    <location>
        <begin position="32"/>
        <end position="53"/>
    </location>
</feature>
<evidence type="ECO:0000256" key="2">
    <source>
        <dbReference type="SAM" id="MobiDB-lite"/>
    </source>
</evidence>
<feature type="region of interest" description="Disordered" evidence="2">
    <location>
        <begin position="32"/>
        <end position="57"/>
    </location>
</feature>
<dbReference type="Proteomes" id="UP001596540">
    <property type="component" value="Unassembled WGS sequence"/>
</dbReference>
<feature type="signal peptide" evidence="3">
    <location>
        <begin position="1"/>
        <end position="29"/>
    </location>
</feature>
<evidence type="ECO:0000256" key="1">
    <source>
        <dbReference type="ARBA" id="ARBA00022729"/>
    </source>
</evidence>
<dbReference type="EMBL" id="JBHTBH010000008">
    <property type="protein sequence ID" value="MFC7329481.1"/>
    <property type="molecule type" value="Genomic_DNA"/>
</dbReference>
<keyword evidence="1 3" id="KW-0732">Signal</keyword>
<dbReference type="SUPFAM" id="SSF50494">
    <property type="entry name" value="Trypsin-like serine proteases"/>
    <property type="match status" value="1"/>
</dbReference>
<dbReference type="RefSeq" id="WP_379872132.1">
    <property type="nucleotide sequence ID" value="NZ_JBHTBH010000008.1"/>
</dbReference>
<evidence type="ECO:0000313" key="4">
    <source>
        <dbReference type="EMBL" id="MFC7329481.1"/>
    </source>
</evidence>
<evidence type="ECO:0000313" key="5">
    <source>
        <dbReference type="Proteomes" id="UP001596540"/>
    </source>
</evidence>
<feature type="chain" id="PRO_5047226207" evidence="3">
    <location>
        <begin position="30"/>
        <end position="360"/>
    </location>
</feature>
<dbReference type="InterPro" id="IPR018114">
    <property type="entry name" value="TRYPSIN_HIS"/>
</dbReference>
<accession>A0ABW2KJU3</accession>
<keyword evidence="5" id="KW-1185">Reference proteome</keyword>
<dbReference type="InterPro" id="IPR050966">
    <property type="entry name" value="Glutamyl_endopeptidase"/>
</dbReference>
<organism evidence="4 5">
    <name type="scientific">Marinactinospora rubrisoli</name>
    <dbReference type="NCBI Taxonomy" id="2715399"/>
    <lineage>
        <taxon>Bacteria</taxon>
        <taxon>Bacillati</taxon>
        <taxon>Actinomycetota</taxon>
        <taxon>Actinomycetes</taxon>
        <taxon>Streptosporangiales</taxon>
        <taxon>Nocardiopsidaceae</taxon>
        <taxon>Marinactinospora</taxon>
    </lineage>
</organism>
<proteinExistence type="predicted"/>
<gene>
    <name evidence="4" type="ORF">ACFQRF_17245</name>
</gene>
<dbReference type="PROSITE" id="PS00134">
    <property type="entry name" value="TRYPSIN_HIS"/>
    <property type="match status" value="1"/>
</dbReference>
<dbReference type="InterPro" id="IPR009003">
    <property type="entry name" value="Peptidase_S1_PA"/>
</dbReference>
<dbReference type="PANTHER" id="PTHR15462">
    <property type="entry name" value="SERINE PROTEASE"/>
    <property type="match status" value="1"/>
</dbReference>
<comment type="caution">
    <text evidence="4">The sequence shown here is derived from an EMBL/GenBank/DDBJ whole genome shotgun (WGS) entry which is preliminary data.</text>
</comment>
<dbReference type="InterPro" id="IPR043504">
    <property type="entry name" value="Peptidase_S1_PA_chymotrypsin"/>
</dbReference>
<feature type="compositionally biased region" description="Polar residues" evidence="2">
    <location>
        <begin position="122"/>
        <end position="135"/>
    </location>
</feature>
<sequence>MTSSIVRKLVGPLAAVAIAVIGLPAGATAGETPVPAGSPSPTASAQPAATPSPDHGVFGGVLMPLPAALTGVVRQSAATDAAQQREVLAYWTPQRMAAAVPLGRMLDDTLSRLPLPGPVTPESGTQAQAAPSGSSRGEPWTGGGKVTRTTGRVFLTSNGRDFSCSASVVRADNRDTVITAGHCLKDGTGAWVKNWTFVPGYDNGRRPYGSFVAREMLVPQEWSKSADDSFDFGMAVLHTGSEGGHVADHTGSQPIAFAPAGERRLYAFGYPSSGSFDGRRLHYCAGTTTPDRSGTTATGMRCRMTEGSSGGPWFRDFDPGTGSGTIMSVISFKYANDAGTQYGPRLGAAARKVYDRARTL</sequence>
<name>A0ABW2KJU3_9ACTN</name>
<feature type="region of interest" description="Disordered" evidence="2">
    <location>
        <begin position="112"/>
        <end position="149"/>
    </location>
</feature>
<dbReference type="Pfam" id="PF13365">
    <property type="entry name" value="Trypsin_2"/>
    <property type="match status" value="1"/>
</dbReference>
<reference evidence="5" key="1">
    <citation type="journal article" date="2019" name="Int. J. Syst. Evol. Microbiol.">
        <title>The Global Catalogue of Microorganisms (GCM) 10K type strain sequencing project: providing services to taxonomists for standard genome sequencing and annotation.</title>
        <authorList>
            <consortium name="The Broad Institute Genomics Platform"/>
            <consortium name="The Broad Institute Genome Sequencing Center for Infectious Disease"/>
            <person name="Wu L."/>
            <person name="Ma J."/>
        </authorList>
    </citation>
    <scope>NUCLEOTIDE SEQUENCE [LARGE SCALE GENOMIC DNA]</scope>
    <source>
        <strain evidence="5">CGMCC 4.7382</strain>
    </source>
</reference>
<evidence type="ECO:0000256" key="3">
    <source>
        <dbReference type="SAM" id="SignalP"/>
    </source>
</evidence>